<evidence type="ECO:0000313" key="3">
    <source>
        <dbReference type="Proteomes" id="UP000542353"/>
    </source>
</evidence>
<keyword evidence="3" id="KW-1185">Reference proteome</keyword>
<dbReference type="EMBL" id="JACHIH010000002">
    <property type="protein sequence ID" value="MBB5045842.1"/>
    <property type="molecule type" value="Genomic_DNA"/>
</dbReference>
<keyword evidence="1" id="KW-0732">Signal</keyword>
<reference evidence="2 3" key="1">
    <citation type="submission" date="2020-08" db="EMBL/GenBank/DDBJ databases">
        <title>Genomic Encyclopedia of Type Strains, Phase IV (KMG-IV): sequencing the most valuable type-strain genomes for metagenomic binning, comparative biology and taxonomic classification.</title>
        <authorList>
            <person name="Goeker M."/>
        </authorList>
    </citation>
    <scope>NUCLEOTIDE SEQUENCE [LARGE SCALE GENOMIC DNA]</scope>
    <source>
        <strain evidence="2 3">DSM 12706</strain>
    </source>
</reference>
<gene>
    <name evidence="2" type="ORF">HNR60_000577</name>
</gene>
<dbReference type="AlphaFoldDB" id="A0A7W8DXK7"/>
<feature type="signal peptide" evidence="1">
    <location>
        <begin position="1"/>
        <end position="21"/>
    </location>
</feature>
<sequence length="160" mass="17500">MRLRHLMIGIALFGLTGPVSAQSSHQQGWQRYQVPQSGASVEIPADIFSEDAGAVETGAGRRFLTADHRADLIVQSVPNPSGDTPAAFLAKKGPPPGILYRRVTPRFFVVSSVRNGKIWYNRCNRGQTAMHCVLINYPAAEKRRWDGVVTRISRTLASGA</sequence>
<organism evidence="2 3">
    <name type="scientific">Rhodopseudomonas rhenobacensis</name>
    <dbReference type="NCBI Taxonomy" id="87461"/>
    <lineage>
        <taxon>Bacteria</taxon>
        <taxon>Pseudomonadati</taxon>
        <taxon>Pseudomonadota</taxon>
        <taxon>Alphaproteobacteria</taxon>
        <taxon>Hyphomicrobiales</taxon>
        <taxon>Nitrobacteraceae</taxon>
        <taxon>Rhodopseudomonas</taxon>
    </lineage>
</organism>
<accession>A0A7W8DXK7</accession>
<dbReference type="Proteomes" id="UP000542353">
    <property type="component" value="Unassembled WGS sequence"/>
</dbReference>
<evidence type="ECO:0000313" key="2">
    <source>
        <dbReference type="EMBL" id="MBB5045842.1"/>
    </source>
</evidence>
<comment type="caution">
    <text evidence="2">The sequence shown here is derived from an EMBL/GenBank/DDBJ whole genome shotgun (WGS) entry which is preliminary data.</text>
</comment>
<dbReference type="RefSeq" id="WP_184254096.1">
    <property type="nucleotide sequence ID" value="NZ_JACHIH010000002.1"/>
</dbReference>
<proteinExistence type="predicted"/>
<feature type="chain" id="PRO_5031480947" evidence="1">
    <location>
        <begin position="22"/>
        <end position="160"/>
    </location>
</feature>
<evidence type="ECO:0000256" key="1">
    <source>
        <dbReference type="SAM" id="SignalP"/>
    </source>
</evidence>
<protein>
    <submittedName>
        <fullName evidence="2">Uncharacterized protein</fullName>
    </submittedName>
</protein>
<name>A0A7W8DXK7_9BRAD</name>